<dbReference type="InterPro" id="IPR036318">
    <property type="entry name" value="FAD-bd_PCMH-like_sf"/>
</dbReference>
<dbReference type="SUPFAM" id="SSF56176">
    <property type="entry name" value="FAD-binding/transporter-associated domain-like"/>
    <property type="match status" value="1"/>
</dbReference>
<comment type="similarity">
    <text evidence="2">Belongs to the oxygen-dependent FAD-linked oxidoreductase family.</text>
</comment>
<accession>A0A919QZT7</accession>
<dbReference type="InterPro" id="IPR012951">
    <property type="entry name" value="BBE"/>
</dbReference>
<dbReference type="SUPFAM" id="SSF55103">
    <property type="entry name" value="FAD-linked oxidases, C-terminal domain"/>
    <property type="match status" value="1"/>
</dbReference>
<dbReference type="InterPro" id="IPR016169">
    <property type="entry name" value="FAD-bd_PCMH_sub2"/>
</dbReference>
<dbReference type="InterPro" id="IPR006093">
    <property type="entry name" value="Oxy_OxRdtase_FAD_BS"/>
</dbReference>
<dbReference type="Gene3D" id="3.40.462.20">
    <property type="match status" value="1"/>
</dbReference>
<dbReference type="InterPro" id="IPR016167">
    <property type="entry name" value="FAD-bd_PCMH_sub1"/>
</dbReference>
<dbReference type="PROSITE" id="PS00862">
    <property type="entry name" value="OX2_COVAL_FAD"/>
    <property type="match status" value="1"/>
</dbReference>
<dbReference type="PANTHER" id="PTHR42973:SF39">
    <property type="entry name" value="FAD-BINDING PCMH-TYPE DOMAIN-CONTAINING PROTEIN"/>
    <property type="match status" value="1"/>
</dbReference>
<keyword evidence="8" id="KW-1185">Reference proteome</keyword>
<keyword evidence="3" id="KW-0285">Flavoprotein</keyword>
<dbReference type="InterPro" id="IPR016164">
    <property type="entry name" value="FAD-linked_Oxase-like_C"/>
</dbReference>
<dbReference type="GO" id="GO:0016491">
    <property type="term" value="F:oxidoreductase activity"/>
    <property type="evidence" value="ECO:0007669"/>
    <property type="project" value="UniProtKB-KW"/>
</dbReference>
<dbReference type="Gene3D" id="3.30.465.10">
    <property type="match status" value="1"/>
</dbReference>
<comment type="cofactor">
    <cofactor evidence="1">
        <name>FAD</name>
        <dbReference type="ChEBI" id="CHEBI:57692"/>
    </cofactor>
</comment>
<evidence type="ECO:0000313" key="8">
    <source>
        <dbReference type="Proteomes" id="UP000655287"/>
    </source>
</evidence>
<dbReference type="PANTHER" id="PTHR42973">
    <property type="entry name" value="BINDING OXIDOREDUCTASE, PUTATIVE (AFU_ORTHOLOGUE AFUA_1G17690)-RELATED"/>
    <property type="match status" value="1"/>
</dbReference>
<keyword evidence="4" id="KW-0274">FAD</keyword>
<dbReference type="PROSITE" id="PS51387">
    <property type="entry name" value="FAD_PCMH"/>
    <property type="match status" value="1"/>
</dbReference>
<evidence type="ECO:0000256" key="2">
    <source>
        <dbReference type="ARBA" id="ARBA00005466"/>
    </source>
</evidence>
<dbReference type="InterPro" id="IPR006094">
    <property type="entry name" value="Oxid_FAD_bind_N"/>
</dbReference>
<keyword evidence="5" id="KW-0560">Oxidoreductase</keyword>
<protein>
    <submittedName>
        <fullName evidence="7">FAD-linked oxidase</fullName>
    </submittedName>
</protein>
<evidence type="ECO:0000313" key="7">
    <source>
        <dbReference type="EMBL" id="GII77136.1"/>
    </source>
</evidence>
<dbReference type="Pfam" id="PF01565">
    <property type="entry name" value="FAD_binding_4"/>
    <property type="match status" value="1"/>
</dbReference>
<dbReference type="Pfam" id="PF08031">
    <property type="entry name" value="BBE"/>
    <property type="match status" value="1"/>
</dbReference>
<feature type="domain" description="FAD-binding PCMH-type" evidence="6">
    <location>
        <begin position="40"/>
        <end position="210"/>
    </location>
</feature>
<dbReference type="InterPro" id="IPR050416">
    <property type="entry name" value="FAD-linked_Oxidoreductase"/>
</dbReference>
<dbReference type="RefSeq" id="WP_203983892.1">
    <property type="nucleotide sequence ID" value="NZ_BOOU01000032.1"/>
</dbReference>
<evidence type="ECO:0000256" key="4">
    <source>
        <dbReference type="ARBA" id="ARBA00022827"/>
    </source>
</evidence>
<sequence length="459" mass="48493">MQVNVSPDTIARLRATLTGRVIEPQDEGYDQARAIVMGGYDRRPAAVVRPADAADVSRVITFARDSGMELAVRAGGHSNAGHSATEGGIVLDLRDMRAIDIDVEGRTAWVQGGCTAGEYTTAVGAHGLATGFGDTGSVGVGGITLGGGIGFLVRKHGLSIDNLLAAEVVTADGEVRHVDADEHPDLFWAIRGGGGNFGVVTRLRFRLHPVPSIVGGILILPVTPETITGFIAAAEAAPEELSTIANVMPAPPMPFLPSELHGKLILFAFLAYAGDTKAGERAVAPFRALAEPLADMVQTMPYSGLFPPEEAAEQPTAVARTMFIDQVDRSVAETVIEYLESSDAVMRAVQLRVLGGAMARVPVDATAFAHRDSKILVNVAAFYQGAEERPVREAWVAELSEALRQSDAGAYVNFVGDEGEERVRAAYPGATYDRLAAIKAVYDPANVFRLNQNIPPAAG</sequence>
<evidence type="ECO:0000256" key="3">
    <source>
        <dbReference type="ARBA" id="ARBA00022630"/>
    </source>
</evidence>
<reference evidence="7" key="1">
    <citation type="submission" date="2021-01" db="EMBL/GenBank/DDBJ databases">
        <title>Whole genome shotgun sequence of Sphaerisporangium rufum NBRC 109079.</title>
        <authorList>
            <person name="Komaki H."/>
            <person name="Tamura T."/>
        </authorList>
    </citation>
    <scope>NUCLEOTIDE SEQUENCE</scope>
    <source>
        <strain evidence="7">NBRC 109079</strain>
    </source>
</reference>
<dbReference type="GO" id="GO:0071949">
    <property type="term" value="F:FAD binding"/>
    <property type="evidence" value="ECO:0007669"/>
    <property type="project" value="InterPro"/>
</dbReference>
<evidence type="ECO:0000256" key="1">
    <source>
        <dbReference type="ARBA" id="ARBA00001974"/>
    </source>
</evidence>
<name>A0A919QZT7_9ACTN</name>
<evidence type="ECO:0000256" key="5">
    <source>
        <dbReference type="ARBA" id="ARBA00023002"/>
    </source>
</evidence>
<gene>
    <name evidence="7" type="ORF">Sru01_21180</name>
</gene>
<dbReference type="EMBL" id="BOOU01000032">
    <property type="protein sequence ID" value="GII77136.1"/>
    <property type="molecule type" value="Genomic_DNA"/>
</dbReference>
<comment type="caution">
    <text evidence="7">The sequence shown here is derived from an EMBL/GenBank/DDBJ whole genome shotgun (WGS) entry which is preliminary data.</text>
</comment>
<dbReference type="Gene3D" id="3.30.43.10">
    <property type="entry name" value="Uridine Diphospho-n-acetylenolpyruvylglucosamine Reductase, domain 2"/>
    <property type="match status" value="1"/>
</dbReference>
<organism evidence="7 8">
    <name type="scientific">Sphaerisporangium rufum</name>
    <dbReference type="NCBI Taxonomy" id="1381558"/>
    <lineage>
        <taxon>Bacteria</taxon>
        <taxon>Bacillati</taxon>
        <taxon>Actinomycetota</taxon>
        <taxon>Actinomycetes</taxon>
        <taxon>Streptosporangiales</taxon>
        <taxon>Streptosporangiaceae</taxon>
        <taxon>Sphaerisporangium</taxon>
    </lineage>
</organism>
<dbReference type="InterPro" id="IPR016166">
    <property type="entry name" value="FAD-bd_PCMH"/>
</dbReference>
<evidence type="ECO:0000259" key="6">
    <source>
        <dbReference type="PROSITE" id="PS51387"/>
    </source>
</evidence>
<dbReference type="Proteomes" id="UP000655287">
    <property type="component" value="Unassembled WGS sequence"/>
</dbReference>
<dbReference type="AlphaFoldDB" id="A0A919QZT7"/>
<proteinExistence type="inferred from homology"/>